<proteinExistence type="predicted"/>
<dbReference type="Proteomes" id="UP000181790">
    <property type="component" value="Unassembled WGS sequence"/>
</dbReference>
<dbReference type="AlphaFoldDB" id="A0A1S2VP22"/>
<evidence type="ECO:0008006" key="4">
    <source>
        <dbReference type="Google" id="ProtNLM"/>
    </source>
</evidence>
<feature type="signal peptide" evidence="1">
    <location>
        <begin position="1"/>
        <end position="21"/>
    </location>
</feature>
<evidence type="ECO:0000313" key="3">
    <source>
        <dbReference type="Proteomes" id="UP000181790"/>
    </source>
</evidence>
<dbReference type="OrthoDB" id="960907at2"/>
<organism evidence="2 3">
    <name type="scientific">Arsenicibacter rosenii</name>
    <dbReference type="NCBI Taxonomy" id="1750698"/>
    <lineage>
        <taxon>Bacteria</taxon>
        <taxon>Pseudomonadati</taxon>
        <taxon>Bacteroidota</taxon>
        <taxon>Cytophagia</taxon>
        <taxon>Cytophagales</taxon>
        <taxon>Spirosomataceae</taxon>
        <taxon>Arsenicibacter</taxon>
    </lineage>
</organism>
<evidence type="ECO:0000313" key="2">
    <source>
        <dbReference type="EMBL" id="OIN60521.1"/>
    </source>
</evidence>
<reference evidence="2 3" key="1">
    <citation type="submission" date="2016-10" db="EMBL/GenBank/DDBJ databases">
        <title>Arsenicibacter rosenii gen. nov., sp. nov., an efficient arsenic-methylating bacterium isolated from an arsenic-contaminated paddy soil.</title>
        <authorList>
            <person name="Huang K."/>
        </authorList>
    </citation>
    <scope>NUCLEOTIDE SEQUENCE [LARGE SCALE GENOMIC DNA]</scope>
    <source>
        <strain evidence="2 3">SM-1</strain>
    </source>
</reference>
<name>A0A1S2VP22_9BACT</name>
<comment type="caution">
    <text evidence="2">The sequence shown here is derived from an EMBL/GenBank/DDBJ whole genome shotgun (WGS) entry which is preliminary data.</text>
</comment>
<sequence length="148" mass="16353">MKRIVLSAAGVLLSVAAFSQASVAYYPFSSLFSVSTNPNKAVWLDGRMQFNTLFGSLSTTVAPMVNVSRKEFVNYYTGLGIRFNALNQLNDADILEGYSLHAGVRVAPIHSIPNLRVAFELSPYARANFKSGVFYAHFGIAYQFQKKQ</sequence>
<gene>
    <name evidence="2" type="ORF">BLX24_05265</name>
</gene>
<dbReference type="EMBL" id="MORL01000002">
    <property type="protein sequence ID" value="OIN60521.1"/>
    <property type="molecule type" value="Genomic_DNA"/>
</dbReference>
<feature type="chain" id="PRO_5010171460" description="Outer membrane protein beta-barrel domain-containing protein" evidence="1">
    <location>
        <begin position="22"/>
        <end position="148"/>
    </location>
</feature>
<protein>
    <recommendedName>
        <fullName evidence="4">Outer membrane protein beta-barrel domain-containing protein</fullName>
    </recommendedName>
</protein>
<keyword evidence="1" id="KW-0732">Signal</keyword>
<keyword evidence="3" id="KW-1185">Reference proteome</keyword>
<accession>A0A1S2VP22</accession>
<dbReference type="RefSeq" id="WP_071502317.1">
    <property type="nucleotide sequence ID" value="NZ_MORL01000002.1"/>
</dbReference>
<evidence type="ECO:0000256" key="1">
    <source>
        <dbReference type="SAM" id="SignalP"/>
    </source>
</evidence>